<protein>
    <submittedName>
        <fullName evidence="1">Uncharacterized protein</fullName>
    </submittedName>
</protein>
<accession>A0A4Y7PKJ1</accession>
<dbReference type="VEuPathDB" id="FungiDB:BD410DRAFT_679199"/>
<reference evidence="1 2" key="1">
    <citation type="submission" date="2018-06" db="EMBL/GenBank/DDBJ databases">
        <title>A transcriptomic atlas of mushroom development highlights an independent origin of complex multicellularity.</title>
        <authorList>
            <consortium name="DOE Joint Genome Institute"/>
            <person name="Krizsan K."/>
            <person name="Almasi E."/>
            <person name="Merenyi Z."/>
            <person name="Sahu N."/>
            <person name="Viragh M."/>
            <person name="Koszo T."/>
            <person name="Mondo S."/>
            <person name="Kiss B."/>
            <person name="Balint B."/>
            <person name="Kues U."/>
            <person name="Barry K."/>
            <person name="Hegedus J.C."/>
            <person name="Henrissat B."/>
            <person name="Johnson J."/>
            <person name="Lipzen A."/>
            <person name="Ohm R."/>
            <person name="Nagy I."/>
            <person name="Pangilinan J."/>
            <person name="Yan J."/>
            <person name="Xiong Y."/>
            <person name="Grigoriev I.V."/>
            <person name="Hibbett D.S."/>
            <person name="Nagy L.G."/>
        </authorList>
    </citation>
    <scope>NUCLEOTIDE SEQUENCE [LARGE SCALE GENOMIC DNA]</scope>
    <source>
        <strain evidence="1 2">SZMC22713</strain>
    </source>
</reference>
<gene>
    <name evidence="1" type="ORF">BD410DRAFT_679199</name>
</gene>
<dbReference type="OrthoDB" id="244495at2759"/>
<feature type="non-terminal residue" evidence="1">
    <location>
        <position position="75"/>
    </location>
</feature>
<organism evidence="1 2">
    <name type="scientific">Rickenella mellea</name>
    <dbReference type="NCBI Taxonomy" id="50990"/>
    <lineage>
        <taxon>Eukaryota</taxon>
        <taxon>Fungi</taxon>
        <taxon>Dikarya</taxon>
        <taxon>Basidiomycota</taxon>
        <taxon>Agaricomycotina</taxon>
        <taxon>Agaricomycetes</taxon>
        <taxon>Hymenochaetales</taxon>
        <taxon>Rickenellaceae</taxon>
        <taxon>Rickenella</taxon>
    </lineage>
</organism>
<keyword evidence="2" id="KW-1185">Reference proteome</keyword>
<feature type="non-terminal residue" evidence="1">
    <location>
        <position position="1"/>
    </location>
</feature>
<evidence type="ECO:0000313" key="1">
    <source>
        <dbReference type="EMBL" id="TDL15917.1"/>
    </source>
</evidence>
<dbReference type="EMBL" id="ML170257">
    <property type="protein sequence ID" value="TDL15917.1"/>
    <property type="molecule type" value="Genomic_DNA"/>
</dbReference>
<dbReference type="AlphaFoldDB" id="A0A4Y7PKJ1"/>
<evidence type="ECO:0000313" key="2">
    <source>
        <dbReference type="Proteomes" id="UP000294933"/>
    </source>
</evidence>
<dbReference type="Proteomes" id="UP000294933">
    <property type="component" value="Unassembled WGS sequence"/>
</dbReference>
<proteinExistence type="predicted"/>
<sequence>ALHRTCLYHSVTFMALALLQRLKTRFSTARVSTRHSRFHSAPSKVVCDDAYSDKSRTRVGQGMFALREICAYLEW</sequence>
<dbReference type="STRING" id="50990.A0A4Y7PKJ1"/>
<name>A0A4Y7PKJ1_9AGAM</name>